<evidence type="ECO:0008006" key="3">
    <source>
        <dbReference type="Google" id="ProtNLM"/>
    </source>
</evidence>
<dbReference type="AlphaFoldDB" id="A0A212CPN9"/>
<reference evidence="1 2" key="1">
    <citation type="journal article" date="2018" name="Mol. Genet. Genomics">
        <title>The red deer Cervus elaphus genome CerEla1.0: sequencing, annotating, genes, and chromosomes.</title>
        <authorList>
            <person name="Bana N.A."/>
            <person name="Nyiri A."/>
            <person name="Nagy J."/>
            <person name="Frank K."/>
            <person name="Nagy T."/>
            <person name="Steger V."/>
            <person name="Schiller M."/>
            <person name="Lakatos P."/>
            <person name="Sugar L."/>
            <person name="Horn P."/>
            <person name="Barta E."/>
            <person name="Orosz L."/>
        </authorList>
    </citation>
    <scope>NUCLEOTIDE SEQUENCE [LARGE SCALE GENOMIC DNA]</scope>
    <source>
        <strain evidence="1">Hungarian</strain>
    </source>
</reference>
<organism evidence="1 2">
    <name type="scientific">Cervus elaphus hippelaphus</name>
    <name type="common">European red deer</name>
    <dbReference type="NCBI Taxonomy" id="46360"/>
    <lineage>
        <taxon>Eukaryota</taxon>
        <taxon>Metazoa</taxon>
        <taxon>Chordata</taxon>
        <taxon>Craniata</taxon>
        <taxon>Vertebrata</taxon>
        <taxon>Euteleostomi</taxon>
        <taxon>Mammalia</taxon>
        <taxon>Eutheria</taxon>
        <taxon>Laurasiatheria</taxon>
        <taxon>Artiodactyla</taxon>
        <taxon>Ruminantia</taxon>
        <taxon>Pecora</taxon>
        <taxon>Cervidae</taxon>
        <taxon>Cervinae</taxon>
        <taxon>Cervus</taxon>
    </lineage>
</organism>
<protein>
    <recommendedName>
        <fullName evidence="3">Rab-GAP TBC domain-containing protein</fullName>
    </recommendedName>
</protein>
<dbReference type="InterPro" id="IPR035969">
    <property type="entry name" value="Rab-GAP_TBC_sf"/>
</dbReference>
<gene>
    <name evidence="1" type="ORF">Celaphus_00008496</name>
</gene>
<proteinExistence type="predicted"/>
<accession>A0A212CPN9</accession>
<dbReference type="EMBL" id="MKHE01000015">
    <property type="protein sequence ID" value="OWK07971.1"/>
    <property type="molecule type" value="Genomic_DNA"/>
</dbReference>
<evidence type="ECO:0000313" key="2">
    <source>
        <dbReference type="Proteomes" id="UP000242450"/>
    </source>
</evidence>
<keyword evidence="2" id="KW-1185">Reference proteome</keyword>
<name>A0A212CPN9_CEREH</name>
<dbReference type="Gene3D" id="1.10.10.750">
    <property type="entry name" value="Ypt/Rab-GAP domain of gyp1p, domain 1"/>
    <property type="match status" value="1"/>
</dbReference>
<dbReference type="SUPFAM" id="SSF47923">
    <property type="entry name" value="Ypt/Rab-GAP domain of gyp1p"/>
    <property type="match status" value="1"/>
</dbReference>
<evidence type="ECO:0000313" key="1">
    <source>
        <dbReference type="EMBL" id="OWK07971.1"/>
    </source>
</evidence>
<dbReference type="OrthoDB" id="294251at2759"/>
<comment type="caution">
    <text evidence="1">The sequence shown here is derived from an EMBL/GenBank/DDBJ whole genome shotgun (WGS) entry which is preliminary data.</text>
</comment>
<sequence>NLPAKSVEEALRHRQEYDEMVAEAKKRGIKFNSRRSTRRVRELWWQGLPPSVRGKVWSLAVGNELNITPGLYSIFSYSHTC</sequence>
<dbReference type="Proteomes" id="UP000242450">
    <property type="component" value="Chromosome 15"/>
</dbReference>
<feature type="non-terminal residue" evidence="1">
    <location>
        <position position="1"/>
    </location>
</feature>